<dbReference type="PATRIC" id="fig|1807.14.peg.1926"/>
<proteinExistence type="predicted"/>
<accession>A0A0J6W691</accession>
<sequence>MIGTLRSVVVDCPDPLRLARFWAEVLGGDITQEDPDWVVVTGPDGRRLAFQLSPEHRPPQFPDPHASQQIHFDVMIPEDQLEAAQAEVIRLGATWVQDVDEDQFRVYRDPAGHTFCFVWND</sequence>
<dbReference type="Proteomes" id="UP000036313">
    <property type="component" value="Unassembled WGS sequence"/>
</dbReference>
<dbReference type="PANTHER" id="PTHR35908:SF1">
    <property type="entry name" value="CONSERVED PROTEIN"/>
    <property type="match status" value="1"/>
</dbReference>
<dbReference type="AlphaFoldDB" id="A0A0J6W691"/>
<evidence type="ECO:0000313" key="2">
    <source>
        <dbReference type="EMBL" id="KMO77343.1"/>
    </source>
</evidence>
<feature type="domain" description="VOC" evidence="1">
    <location>
        <begin position="4"/>
        <end position="120"/>
    </location>
</feature>
<dbReference type="SUPFAM" id="SSF54593">
    <property type="entry name" value="Glyoxalase/Bleomycin resistance protein/Dihydroxybiphenyl dioxygenase"/>
    <property type="match status" value="1"/>
</dbReference>
<dbReference type="RefSeq" id="WP_048422926.1">
    <property type="nucleotide sequence ID" value="NZ_JYNU01000010.1"/>
</dbReference>
<dbReference type="CDD" id="cd06587">
    <property type="entry name" value="VOC"/>
    <property type="match status" value="1"/>
</dbReference>
<dbReference type="Gene3D" id="3.10.180.10">
    <property type="entry name" value="2,3-Dihydroxybiphenyl 1,2-Dioxygenase, domain 1"/>
    <property type="match status" value="1"/>
</dbReference>
<dbReference type="Pfam" id="PF18029">
    <property type="entry name" value="Glyoxalase_6"/>
    <property type="match status" value="1"/>
</dbReference>
<organism evidence="2 3">
    <name type="scientific">Mycolicibacterium obuense</name>
    <dbReference type="NCBI Taxonomy" id="1807"/>
    <lineage>
        <taxon>Bacteria</taxon>
        <taxon>Bacillati</taxon>
        <taxon>Actinomycetota</taxon>
        <taxon>Actinomycetes</taxon>
        <taxon>Mycobacteriales</taxon>
        <taxon>Mycobacteriaceae</taxon>
        <taxon>Mycolicibacterium</taxon>
    </lineage>
</organism>
<reference evidence="2 3" key="1">
    <citation type="journal article" date="2015" name="Genome Biol. Evol.">
        <title>Characterization of Three Mycobacterium spp. with Potential Use in Bioremediation by Genome Sequencing and Comparative Genomics.</title>
        <authorList>
            <person name="Das S."/>
            <person name="Pettersson B.M."/>
            <person name="Behra P.R."/>
            <person name="Ramesh M."/>
            <person name="Dasgupta S."/>
            <person name="Bhattacharya A."/>
            <person name="Kirsebom L.A."/>
        </authorList>
    </citation>
    <scope>NUCLEOTIDE SEQUENCE [LARGE SCALE GENOMIC DNA]</scope>
    <source>
        <strain evidence="2 3">DSM 44075</strain>
    </source>
</reference>
<evidence type="ECO:0000259" key="1">
    <source>
        <dbReference type="PROSITE" id="PS51819"/>
    </source>
</evidence>
<dbReference type="InterPro" id="IPR029068">
    <property type="entry name" value="Glyas_Bleomycin-R_OHBP_Dase"/>
</dbReference>
<name>A0A0J6W691_9MYCO</name>
<dbReference type="EMBL" id="JYNU01000010">
    <property type="protein sequence ID" value="KMO77343.1"/>
    <property type="molecule type" value="Genomic_DNA"/>
</dbReference>
<evidence type="ECO:0000313" key="3">
    <source>
        <dbReference type="Proteomes" id="UP000036313"/>
    </source>
</evidence>
<comment type="caution">
    <text evidence="2">The sequence shown here is derived from an EMBL/GenBank/DDBJ whole genome shotgun (WGS) entry which is preliminary data.</text>
</comment>
<gene>
    <name evidence="2" type="ORF">MOBUDSM44075_01912</name>
</gene>
<protein>
    <submittedName>
        <fullName evidence="2">Glyoxalase-like domain protein</fullName>
    </submittedName>
</protein>
<dbReference type="PROSITE" id="PS51819">
    <property type="entry name" value="VOC"/>
    <property type="match status" value="1"/>
</dbReference>
<dbReference type="InterPro" id="IPR041581">
    <property type="entry name" value="Glyoxalase_6"/>
</dbReference>
<dbReference type="PANTHER" id="PTHR35908">
    <property type="entry name" value="HYPOTHETICAL FUSION PROTEIN"/>
    <property type="match status" value="1"/>
</dbReference>
<dbReference type="InterPro" id="IPR037523">
    <property type="entry name" value="VOC_core"/>
</dbReference>